<dbReference type="InterPro" id="IPR013785">
    <property type="entry name" value="Aldolase_TIM"/>
</dbReference>
<evidence type="ECO:0000259" key="16">
    <source>
        <dbReference type="PROSITE" id="PS51918"/>
    </source>
</evidence>
<keyword evidence="5" id="KW-0808">Transferase</keyword>
<dbReference type="AlphaFoldDB" id="W4KP02"/>
<feature type="domain" description="Radical SAM core" evidence="16">
    <location>
        <begin position="67"/>
        <end position="299"/>
    </location>
</feature>
<dbReference type="PIRSF" id="PIRSF001619">
    <property type="entry name" value="Biotin_synth"/>
    <property type="match status" value="1"/>
</dbReference>
<evidence type="ECO:0000256" key="13">
    <source>
        <dbReference type="PIRSR" id="PIRSR001619-1"/>
    </source>
</evidence>
<feature type="binding site" evidence="13">
    <location>
        <position position="222"/>
    </location>
    <ligand>
        <name>[2Fe-2S] cluster</name>
        <dbReference type="ChEBI" id="CHEBI:190135"/>
    </ligand>
</feature>
<dbReference type="GO" id="GO:0046872">
    <property type="term" value="F:metal ion binding"/>
    <property type="evidence" value="ECO:0007669"/>
    <property type="project" value="UniProtKB-KW"/>
</dbReference>
<feature type="binding site" evidence="13">
    <location>
        <position position="89"/>
    </location>
    <ligand>
        <name>[4Fe-4S] cluster</name>
        <dbReference type="ChEBI" id="CHEBI:49883"/>
        <note>4Fe-4S-S-AdoMet</note>
    </ligand>
</feature>
<dbReference type="InterPro" id="IPR007197">
    <property type="entry name" value="rSAM"/>
</dbReference>
<feature type="binding site" evidence="13">
    <location>
        <position position="294"/>
    </location>
    <ligand>
        <name>[2Fe-2S] cluster</name>
        <dbReference type="ChEBI" id="CHEBI:190135"/>
    </ligand>
</feature>
<comment type="cofactor">
    <cofactor evidence="13">
        <name>[2Fe-2S] cluster</name>
        <dbReference type="ChEBI" id="CHEBI:190135"/>
    </cofactor>
    <text evidence="13">Binds 1 [2Fe-2S] cluster. The cluster is coordinated with 3 cysteines and 1 arginine.</text>
</comment>
<dbReference type="HAMAP" id="MF_01694">
    <property type="entry name" value="BioB"/>
    <property type="match status" value="1"/>
</dbReference>
<evidence type="ECO:0000256" key="10">
    <source>
        <dbReference type="ARBA" id="ARBA00023004"/>
    </source>
</evidence>
<dbReference type="HOGENOM" id="CLU_033172_3_3_1"/>
<keyword evidence="4 13" id="KW-0004">4Fe-4S</keyword>
<dbReference type="GO" id="GO:0009102">
    <property type="term" value="P:biotin biosynthetic process"/>
    <property type="evidence" value="ECO:0007669"/>
    <property type="project" value="UniProtKB-UniPathway"/>
</dbReference>
<feature type="binding site" evidence="13">
    <location>
        <position position="129"/>
    </location>
    <ligand>
        <name>[2Fe-2S] cluster</name>
        <dbReference type="ChEBI" id="CHEBI:190135"/>
    </ligand>
</feature>
<evidence type="ECO:0000313" key="17">
    <source>
        <dbReference type="EMBL" id="ETW87542.1"/>
    </source>
</evidence>
<dbReference type="UniPathway" id="UPA00078">
    <property type="reaction ID" value="UER00162"/>
</dbReference>
<sequence length="383" mass="42480">MLRLCFAQSRLLVLKRTLATHASVTVSNVSIPPPTRHDWSREEIQNVYDSPLLDLLYRAASVHRQHHDPNKIQLCTLMNIKTGGCSEDCSYCSQSSRYSTPTEASRLVNIEPVLEAARKAKENGSTRFCMGAAWRDLAGRKRGFERILEMVREVRKMDMEVCTTLGMLTPEQAQKLKEAGLTAYNHNLDTSREFYPKVITTRSYDDRLDTISAVREAGISVCSGGILGLGEADTDRVGLIWEVSNMPEHPESFPVNALVPIPGTPLEGNEPVKHQTLLRTIATARIVLPTTIIRLAAGRQTLSENEQAMCFMAGANAVFTGEQMLTTPCSPWDEDKAMMSRWGLEGMRSFEQSNVAQKEGSRLETERPPPASGPLEAGSEQQT</sequence>
<dbReference type="SFLD" id="SFLDG01060">
    <property type="entry name" value="BATS_domain_containing"/>
    <property type="match status" value="1"/>
</dbReference>
<dbReference type="InterPro" id="IPR024177">
    <property type="entry name" value="Biotin_synthase"/>
</dbReference>
<name>W4KP02_HETIT</name>
<proteinExistence type="inferred from homology"/>
<dbReference type="SUPFAM" id="SSF102114">
    <property type="entry name" value="Radical SAM enzymes"/>
    <property type="match status" value="1"/>
</dbReference>
<accession>W4KP02</accession>
<comment type="similarity">
    <text evidence="2">Belongs to the radical SAM superfamily. Biotin synthase family.</text>
</comment>
<dbReference type="GO" id="GO:0004076">
    <property type="term" value="F:biotin synthase activity"/>
    <property type="evidence" value="ECO:0007669"/>
    <property type="project" value="UniProtKB-EC"/>
</dbReference>
<dbReference type="InterPro" id="IPR002684">
    <property type="entry name" value="Biotin_synth/BioAB"/>
</dbReference>
<evidence type="ECO:0000256" key="5">
    <source>
        <dbReference type="ARBA" id="ARBA00022679"/>
    </source>
</evidence>
<dbReference type="PROSITE" id="PS51918">
    <property type="entry name" value="RADICAL_SAM"/>
    <property type="match status" value="1"/>
</dbReference>
<dbReference type="NCBIfam" id="TIGR00433">
    <property type="entry name" value="bioB"/>
    <property type="match status" value="1"/>
</dbReference>
<dbReference type="SFLD" id="SFLDS00029">
    <property type="entry name" value="Radical_SAM"/>
    <property type="match status" value="1"/>
</dbReference>
<keyword evidence="15" id="KW-0732">Signal</keyword>
<gene>
    <name evidence="17" type="ORF">HETIRDRAFT_437988</name>
</gene>
<evidence type="ECO:0000256" key="3">
    <source>
        <dbReference type="ARBA" id="ARBA00012236"/>
    </source>
</evidence>
<reference evidence="17 18" key="1">
    <citation type="journal article" date="2012" name="New Phytol.">
        <title>Insight into trade-off between wood decay and parasitism from the genome of a fungal forest pathogen.</title>
        <authorList>
            <person name="Olson A."/>
            <person name="Aerts A."/>
            <person name="Asiegbu F."/>
            <person name="Belbahri L."/>
            <person name="Bouzid O."/>
            <person name="Broberg A."/>
            <person name="Canback B."/>
            <person name="Coutinho P.M."/>
            <person name="Cullen D."/>
            <person name="Dalman K."/>
            <person name="Deflorio G."/>
            <person name="van Diepen L.T."/>
            <person name="Dunand C."/>
            <person name="Duplessis S."/>
            <person name="Durling M."/>
            <person name="Gonthier P."/>
            <person name="Grimwood J."/>
            <person name="Fossdal C.G."/>
            <person name="Hansson D."/>
            <person name="Henrissat B."/>
            <person name="Hietala A."/>
            <person name="Himmelstrand K."/>
            <person name="Hoffmeister D."/>
            <person name="Hogberg N."/>
            <person name="James T.Y."/>
            <person name="Karlsson M."/>
            <person name="Kohler A."/>
            <person name="Kues U."/>
            <person name="Lee Y.H."/>
            <person name="Lin Y.C."/>
            <person name="Lind M."/>
            <person name="Lindquist E."/>
            <person name="Lombard V."/>
            <person name="Lucas S."/>
            <person name="Lunden K."/>
            <person name="Morin E."/>
            <person name="Murat C."/>
            <person name="Park J."/>
            <person name="Raffaello T."/>
            <person name="Rouze P."/>
            <person name="Salamov A."/>
            <person name="Schmutz J."/>
            <person name="Solheim H."/>
            <person name="Stahlberg J."/>
            <person name="Velez H."/>
            <person name="de Vries R.P."/>
            <person name="Wiebenga A."/>
            <person name="Woodward S."/>
            <person name="Yakovlev I."/>
            <person name="Garbelotto M."/>
            <person name="Martin F."/>
            <person name="Grigoriev I.V."/>
            <person name="Stenlid J."/>
        </authorList>
    </citation>
    <scope>NUCLEOTIDE SEQUENCE [LARGE SCALE GENOMIC DNA]</scope>
    <source>
        <strain evidence="17 18">TC 32-1</strain>
    </source>
</reference>
<comment type="cofactor">
    <cofactor evidence="13">
        <name>[4Fe-4S] cluster</name>
        <dbReference type="ChEBI" id="CHEBI:49883"/>
    </cofactor>
    <text evidence="13">Binds 1 [4Fe-4S] cluster. The cluster is coordinated with 3 cysteines and an exchangeable S-adenosyl-L-methionine.</text>
</comment>
<dbReference type="Gene3D" id="3.20.20.70">
    <property type="entry name" value="Aldolase class I"/>
    <property type="match status" value="1"/>
</dbReference>
<dbReference type="GeneID" id="20675003"/>
<dbReference type="SFLD" id="SFLDG01278">
    <property type="entry name" value="biotin_synthase_like"/>
    <property type="match status" value="1"/>
</dbReference>
<dbReference type="SMART" id="SM00876">
    <property type="entry name" value="BATS"/>
    <property type="match status" value="1"/>
</dbReference>
<evidence type="ECO:0000256" key="4">
    <source>
        <dbReference type="ARBA" id="ARBA00022485"/>
    </source>
</evidence>
<feature type="signal peptide" evidence="15">
    <location>
        <begin position="1"/>
        <end position="19"/>
    </location>
</feature>
<dbReference type="PANTHER" id="PTHR22976:SF2">
    <property type="entry name" value="BIOTIN SYNTHASE, MITOCHONDRIAL"/>
    <property type="match status" value="1"/>
</dbReference>
<evidence type="ECO:0000256" key="15">
    <source>
        <dbReference type="SAM" id="SignalP"/>
    </source>
</evidence>
<dbReference type="SFLD" id="SFLDF00272">
    <property type="entry name" value="biotin_synthase"/>
    <property type="match status" value="1"/>
</dbReference>
<dbReference type="GO" id="GO:0051537">
    <property type="term" value="F:2 iron, 2 sulfur cluster binding"/>
    <property type="evidence" value="ECO:0007669"/>
    <property type="project" value="UniProtKB-KW"/>
</dbReference>
<dbReference type="InterPro" id="IPR006638">
    <property type="entry name" value="Elp3/MiaA/NifB-like_rSAM"/>
</dbReference>
<dbReference type="InterPro" id="IPR010722">
    <property type="entry name" value="BATS_dom"/>
</dbReference>
<feature type="chain" id="PRO_5004844371" description="biotin synthase" evidence="15">
    <location>
        <begin position="20"/>
        <end position="383"/>
    </location>
</feature>
<dbReference type="EMBL" id="KI925454">
    <property type="protein sequence ID" value="ETW87542.1"/>
    <property type="molecule type" value="Genomic_DNA"/>
</dbReference>
<dbReference type="SMART" id="SM00729">
    <property type="entry name" value="Elp3"/>
    <property type="match status" value="1"/>
</dbReference>
<dbReference type="Proteomes" id="UP000030671">
    <property type="component" value="Unassembled WGS sequence"/>
</dbReference>
<comment type="cofactor">
    <cofactor evidence="12">
        <name>[2Fe-2S] cluster</name>
        <dbReference type="ChEBI" id="CHEBI:190135"/>
    </cofactor>
</comment>
<feature type="binding site" evidence="13">
    <location>
        <position position="85"/>
    </location>
    <ligand>
        <name>[4Fe-4S] cluster</name>
        <dbReference type="ChEBI" id="CHEBI:49883"/>
        <note>4Fe-4S-S-AdoMet</note>
    </ligand>
</feature>
<dbReference type="KEGG" id="hir:HETIRDRAFT_437988"/>
<keyword evidence="9" id="KW-0093">Biotin biosynthesis</keyword>
<keyword evidence="6 13" id="KW-0949">S-adenosyl-L-methionine</keyword>
<evidence type="ECO:0000256" key="12">
    <source>
        <dbReference type="ARBA" id="ARBA00034078"/>
    </source>
</evidence>
<comment type="pathway">
    <text evidence="1">Cofactor biosynthesis; biotin biosynthesis; biotin from 7,8-diaminononanoate: step 2/2.</text>
</comment>
<evidence type="ECO:0000256" key="11">
    <source>
        <dbReference type="ARBA" id="ARBA00023014"/>
    </source>
</evidence>
<keyword evidence="8 13" id="KW-0479">Metal-binding</keyword>
<dbReference type="FunCoup" id="W4KP02">
    <property type="interactions" value="123"/>
</dbReference>
<dbReference type="OrthoDB" id="2414104at2759"/>
<evidence type="ECO:0000256" key="8">
    <source>
        <dbReference type="ARBA" id="ARBA00022723"/>
    </source>
</evidence>
<dbReference type="Pfam" id="PF06968">
    <property type="entry name" value="BATS"/>
    <property type="match status" value="1"/>
</dbReference>
<evidence type="ECO:0000256" key="7">
    <source>
        <dbReference type="ARBA" id="ARBA00022714"/>
    </source>
</evidence>
<keyword evidence="11 13" id="KW-0411">Iron-sulfur</keyword>
<dbReference type="GO" id="GO:0005739">
    <property type="term" value="C:mitochondrion"/>
    <property type="evidence" value="ECO:0007669"/>
    <property type="project" value="TreeGrafter"/>
</dbReference>
<dbReference type="InParanoid" id="W4KP02"/>
<dbReference type="Pfam" id="PF04055">
    <property type="entry name" value="Radical_SAM"/>
    <property type="match status" value="1"/>
</dbReference>
<feature type="binding site" evidence="13">
    <location>
        <position position="92"/>
    </location>
    <ligand>
        <name>[4Fe-4S] cluster</name>
        <dbReference type="ChEBI" id="CHEBI:49883"/>
        <note>4Fe-4S-S-AdoMet</note>
    </ligand>
</feature>
<feature type="region of interest" description="Disordered" evidence="14">
    <location>
        <begin position="348"/>
        <end position="383"/>
    </location>
</feature>
<dbReference type="InterPro" id="IPR058240">
    <property type="entry name" value="rSAM_sf"/>
</dbReference>
<evidence type="ECO:0000256" key="2">
    <source>
        <dbReference type="ARBA" id="ARBA00010765"/>
    </source>
</evidence>
<keyword evidence="10 13" id="KW-0408">Iron</keyword>
<dbReference type="FunFam" id="3.20.20.70:FF:000011">
    <property type="entry name" value="Biotin synthase"/>
    <property type="match status" value="1"/>
</dbReference>
<dbReference type="RefSeq" id="XP_009541434.1">
    <property type="nucleotide sequence ID" value="XM_009543139.1"/>
</dbReference>
<keyword evidence="7 13" id="KW-0001">2Fe-2S</keyword>
<dbReference type="CDD" id="cd01335">
    <property type="entry name" value="Radical_SAM"/>
    <property type="match status" value="1"/>
</dbReference>
<evidence type="ECO:0000256" key="1">
    <source>
        <dbReference type="ARBA" id="ARBA00004942"/>
    </source>
</evidence>
<evidence type="ECO:0000256" key="14">
    <source>
        <dbReference type="SAM" id="MobiDB-lite"/>
    </source>
</evidence>
<dbReference type="PANTHER" id="PTHR22976">
    <property type="entry name" value="BIOTIN SYNTHASE"/>
    <property type="match status" value="1"/>
</dbReference>
<evidence type="ECO:0000256" key="9">
    <source>
        <dbReference type="ARBA" id="ARBA00022756"/>
    </source>
</evidence>
<evidence type="ECO:0000256" key="6">
    <source>
        <dbReference type="ARBA" id="ARBA00022691"/>
    </source>
</evidence>
<dbReference type="GO" id="GO:0051539">
    <property type="term" value="F:4 iron, 4 sulfur cluster binding"/>
    <property type="evidence" value="ECO:0007669"/>
    <property type="project" value="UniProtKB-KW"/>
</dbReference>
<dbReference type="eggNOG" id="KOG2900">
    <property type="taxonomic scope" value="Eukaryota"/>
</dbReference>
<evidence type="ECO:0000313" key="18">
    <source>
        <dbReference type="Proteomes" id="UP000030671"/>
    </source>
</evidence>
<keyword evidence="18" id="KW-1185">Reference proteome</keyword>
<dbReference type="STRING" id="747525.W4KP02"/>
<feature type="binding site" evidence="13">
    <location>
        <position position="162"/>
    </location>
    <ligand>
        <name>[2Fe-2S] cluster</name>
        <dbReference type="ChEBI" id="CHEBI:190135"/>
    </ligand>
</feature>
<organism evidence="17 18">
    <name type="scientific">Heterobasidion irregulare (strain TC 32-1)</name>
    <dbReference type="NCBI Taxonomy" id="747525"/>
    <lineage>
        <taxon>Eukaryota</taxon>
        <taxon>Fungi</taxon>
        <taxon>Dikarya</taxon>
        <taxon>Basidiomycota</taxon>
        <taxon>Agaricomycotina</taxon>
        <taxon>Agaricomycetes</taxon>
        <taxon>Russulales</taxon>
        <taxon>Bondarzewiaceae</taxon>
        <taxon>Heterobasidion</taxon>
        <taxon>Heterobasidion annosum species complex</taxon>
    </lineage>
</organism>
<dbReference type="EC" id="2.8.1.6" evidence="3"/>
<protein>
    <recommendedName>
        <fullName evidence="3">biotin synthase</fullName>
        <ecNumber evidence="3">2.8.1.6</ecNumber>
    </recommendedName>
</protein>